<dbReference type="PROSITE" id="PS50263">
    <property type="entry name" value="CN_HYDROLASE"/>
    <property type="match status" value="1"/>
</dbReference>
<name>A0A4U8YNB3_9BACT</name>
<dbReference type="InterPro" id="IPR036526">
    <property type="entry name" value="C-N_Hydrolase_sf"/>
</dbReference>
<gene>
    <name evidence="3" type="ORF">MSL71_3140</name>
</gene>
<protein>
    <submittedName>
        <fullName evidence="3">Carbon-nitrogen hydrolase</fullName>
    </submittedName>
</protein>
<dbReference type="InterPro" id="IPR050345">
    <property type="entry name" value="Aliph_Amidase/BUP"/>
</dbReference>
<keyword evidence="1 3" id="KW-0378">Hydrolase</keyword>
<dbReference type="PANTHER" id="PTHR43674">
    <property type="entry name" value="NITRILASE C965.09-RELATED"/>
    <property type="match status" value="1"/>
</dbReference>
<proteinExistence type="predicted"/>
<dbReference type="Proteomes" id="UP000507962">
    <property type="component" value="Unassembled WGS sequence"/>
</dbReference>
<feature type="domain" description="CN hydrolase" evidence="2">
    <location>
        <begin position="4"/>
        <end position="242"/>
    </location>
</feature>
<dbReference type="RefSeq" id="WP_180136917.1">
    <property type="nucleotide sequence ID" value="NZ_CAADHO010000001.1"/>
</dbReference>
<keyword evidence="4" id="KW-1185">Reference proteome</keyword>
<dbReference type="AlphaFoldDB" id="A0A4U8YNB3"/>
<sequence length="264" mass="28593">MDALRLALAAVPASLADPSGNRDTLHRSSRKAREAGADLIVFPELSLTGYANGTGAFERAITEREALCIIQEAVNETGLGILAGYAEKASSGDLFASHTALLPDGSHTTYRKLHLAPPEKGLYSAGSGLPLFSFKGFSIGMMLCYDAHFPLAFHHLARQGADLVILPHASPRGTSEEKYDSWMRHLPSRAFDNSFWVAAVNQCGTNEAHLSFPALALAFDPSGHLAAPPRLTDGLHLVDIDQKKLTAVRSHPMRYFLPNTRTDF</sequence>
<evidence type="ECO:0000259" key="2">
    <source>
        <dbReference type="PROSITE" id="PS50263"/>
    </source>
</evidence>
<dbReference type="PANTHER" id="PTHR43674:SF2">
    <property type="entry name" value="BETA-UREIDOPROPIONASE"/>
    <property type="match status" value="1"/>
</dbReference>
<dbReference type="Gene3D" id="3.60.110.10">
    <property type="entry name" value="Carbon-nitrogen hydrolase"/>
    <property type="match status" value="1"/>
</dbReference>
<dbReference type="Pfam" id="PF00795">
    <property type="entry name" value="CN_hydrolase"/>
    <property type="match status" value="1"/>
</dbReference>
<evidence type="ECO:0000313" key="4">
    <source>
        <dbReference type="Proteomes" id="UP000507962"/>
    </source>
</evidence>
<dbReference type="SUPFAM" id="SSF56317">
    <property type="entry name" value="Carbon-nitrogen hydrolase"/>
    <property type="match status" value="1"/>
</dbReference>
<reference evidence="3 4" key="1">
    <citation type="submission" date="2019-03" db="EMBL/GenBank/DDBJ databases">
        <authorList>
            <person name="Nijsse B."/>
        </authorList>
    </citation>
    <scope>NUCLEOTIDE SEQUENCE [LARGE SCALE GENOMIC DNA]</scope>
    <source>
        <strain evidence="3">Desulfoluna butyratoxydans MSL71</strain>
    </source>
</reference>
<dbReference type="EMBL" id="CAADHO010000001">
    <property type="protein sequence ID" value="VFQ42693.1"/>
    <property type="molecule type" value="Genomic_DNA"/>
</dbReference>
<dbReference type="InterPro" id="IPR003010">
    <property type="entry name" value="C-N_Hydrolase"/>
</dbReference>
<organism evidence="3 4">
    <name type="scientific">Desulfoluna butyratoxydans</name>
    <dbReference type="NCBI Taxonomy" id="231438"/>
    <lineage>
        <taxon>Bacteria</taxon>
        <taxon>Pseudomonadati</taxon>
        <taxon>Thermodesulfobacteriota</taxon>
        <taxon>Desulfobacteria</taxon>
        <taxon>Desulfobacterales</taxon>
        <taxon>Desulfolunaceae</taxon>
        <taxon>Desulfoluna</taxon>
    </lineage>
</organism>
<evidence type="ECO:0000256" key="1">
    <source>
        <dbReference type="ARBA" id="ARBA00022801"/>
    </source>
</evidence>
<accession>A0A4U8YNB3</accession>
<dbReference type="GO" id="GO:0016811">
    <property type="term" value="F:hydrolase activity, acting on carbon-nitrogen (but not peptide) bonds, in linear amides"/>
    <property type="evidence" value="ECO:0007669"/>
    <property type="project" value="UniProtKB-ARBA"/>
</dbReference>
<evidence type="ECO:0000313" key="3">
    <source>
        <dbReference type="EMBL" id="VFQ42693.1"/>
    </source>
</evidence>